<dbReference type="Pfam" id="PF05598">
    <property type="entry name" value="DUF772"/>
    <property type="match status" value="1"/>
</dbReference>
<protein>
    <submittedName>
        <fullName evidence="8">IS5 family transposase</fullName>
    </submittedName>
</protein>
<proteinExistence type="inferred from homology"/>
<evidence type="ECO:0000256" key="4">
    <source>
        <dbReference type="ARBA" id="ARBA00023125"/>
    </source>
</evidence>
<dbReference type="Pfam" id="PF01609">
    <property type="entry name" value="DDE_Tnp_1"/>
    <property type="match status" value="1"/>
</dbReference>
<reference evidence="8 9" key="1">
    <citation type="submission" date="2018-06" db="EMBL/GenBank/DDBJ databases">
        <title>Genomic Encyclopedia of Archaeal and Bacterial Type Strains, Phase II (KMG-II): from individual species to whole genera.</title>
        <authorList>
            <person name="Goeker M."/>
        </authorList>
    </citation>
    <scope>NUCLEOTIDE SEQUENCE [LARGE SCALE GENOMIC DNA]</scope>
    <source>
        <strain evidence="8 9">DSM 18710</strain>
    </source>
</reference>
<dbReference type="NCBIfam" id="NF033581">
    <property type="entry name" value="transpos_IS5_4"/>
    <property type="match status" value="1"/>
</dbReference>
<dbReference type="PANTHER" id="PTHR35604">
    <property type="entry name" value="TRANSPOSASE INSH FOR INSERTION SEQUENCE ELEMENT IS5A-RELATED"/>
    <property type="match status" value="1"/>
</dbReference>
<comment type="caution">
    <text evidence="8">The sequence shown here is derived from an EMBL/GenBank/DDBJ whole genome shotgun (WGS) entry which is preliminary data.</text>
</comment>
<dbReference type="InterPro" id="IPR002559">
    <property type="entry name" value="Transposase_11"/>
</dbReference>
<evidence type="ECO:0000256" key="1">
    <source>
        <dbReference type="ARBA" id="ARBA00003544"/>
    </source>
</evidence>
<evidence type="ECO:0000313" key="8">
    <source>
        <dbReference type="EMBL" id="RAS40544.1"/>
    </source>
</evidence>
<organism evidence="8 9">
    <name type="scientific">Prevotella pallens</name>
    <dbReference type="NCBI Taxonomy" id="60133"/>
    <lineage>
        <taxon>Bacteria</taxon>
        <taxon>Pseudomonadati</taxon>
        <taxon>Bacteroidota</taxon>
        <taxon>Bacteroidia</taxon>
        <taxon>Bacteroidales</taxon>
        <taxon>Prevotellaceae</taxon>
        <taxon>Prevotella</taxon>
    </lineage>
</organism>
<evidence type="ECO:0000256" key="2">
    <source>
        <dbReference type="ARBA" id="ARBA00010075"/>
    </source>
</evidence>
<evidence type="ECO:0000313" key="9">
    <source>
        <dbReference type="Proteomes" id="UP000249852"/>
    </source>
</evidence>
<accession>A0ABX9DMA9</accession>
<dbReference type="Proteomes" id="UP000249852">
    <property type="component" value="Unassembled WGS sequence"/>
</dbReference>
<feature type="domain" description="Transposase InsH N-terminal" evidence="7">
    <location>
        <begin position="21"/>
        <end position="112"/>
    </location>
</feature>
<dbReference type="InterPro" id="IPR008490">
    <property type="entry name" value="Transposase_InsH_N"/>
</dbReference>
<keyword evidence="4" id="KW-0238">DNA-binding</keyword>
<dbReference type="EMBL" id="QLTQ01000049">
    <property type="protein sequence ID" value="RAS40544.1"/>
    <property type="molecule type" value="Genomic_DNA"/>
</dbReference>
<name>A0ABX9DMA9_9BACT</name>
<gene>
    <name evidence="8" type="ORF">BC673_1496</name>
</gene>
<comment type="similarity">
    <text evidence="2">Belongs to the transposase 11 family.</text>
</comment>
<keyword evidence="9" id="KW-1185">Reference proteome</keyword>
<keyword evidence="3" id="KW-0815">Transposition</keyword>
<dbReference type="PANTHER" id="PTHR35604:SF2">
    <property type="entry name" value="TRANSPOSASE INSH FOR INSERTION SEQUENCE ELEMENT IS5A-RELATED"/>
    <property type="match status" value="1"/>
</dbReference>
<dbReference type="InterPro" id="IPR047959">
    <property type="entry name" value="Transpos_IS5"/>
</dbReference>
<evidence type="ECO:0000256" key="5">
    <source>
        <dbReference type="ARBA" id="ARBA00023172"/>
    </source>
</evidence>
<evidence type="ECO:0000259" key="7">
    <source>
        <dbReference type="Pfam" id="PF05598"/>
    </source>
</evidence>
<keyword evidence="5" id="KW-0233">DNA recombination</keyword>
<feature type="domain" description="Transposase IS4-like" evidence="6">
    <location>
        <begin position="178"/>
        <end position="242"/>
    </location>
</feature>
<evidence type="ECO:0000259" key="6">
    <source>
        <dbReference type="Pfam" id="PF01609"/>
    </source>
</evidence>
<sequence>MKQQLSSLSFADLLAGQRKVKQTFFSQIDNIIDWNPIRGIIEIAYTKGNKATGRPSYDSLVLFKIELLRTWYGLSDGEVEEQVNDRLSFSRFVGLGLEDVAPDSTTVCRFRNILVEADLYDMVLNEINRQLEQQGVIVKRGAIVDASITDSPSRPRGRKEYEIVEDRDEETGKLKSEKAMLKEKLKPNVDGEARWIKKMGRLHFGYKRHSVTDENGLVLAEETTAANESDIKHLETPQKKQIFRKRLSYMLIRVMTRQKTRRHLLE</sequence>
<comment type="function">
    <text evidence="1">Involved in the transposition of the insertion sequence IS5.</text>
</comment>
<evidence type="ECO:0000256" key="3">
    <source>
        <dbReference type="ARBA" id="ARBA00022578"/>
    </source>
</evidence>